<keyword evidence="2" id="KW-0812">Transmembrane</keyword>
<dbReference type="PANTHER" id="PTHR37402">
    <property type="entry name" value="GRAM DOMAIN-CONTAINING PROTEIN 4"/>
    <property type="match status" value="1"/>
</dbReference>
<dbReference type="KEGG" id="ffu:CLAFUR5_04908"/>
<feature type="transmembrane region" description="Helical" evidence="2">
    <location>
        <begin position="368"/>
        <end position="387"/>
    </location>
</feature>
<reference evidence="3" key="1">
    <citation type="submission" date="2021-12" db="EMBL/GenBank/DDBJ databases">
        <authorList>
            <person name="Zaccaron A."/>
            <person name="Stergiopoulos I."/>
        </authorList>
    </citation>
    <scope>NUCLEOTIDE SEQUENCE</scope>
    <source>
        <strain evidence="3">Race5_Kim</strain>
    </source>
</reference>
<dbReference type="GeneID" id="71984786"/>
<organism evidence="3 4">
    <name type="scientific">Passalora fulva</name>
    <name type="common">Tomato leaf mold</name>
    <name type="synonym">Cladosporium fulvum</name>
    <dbReference type="NCBI Taxonomy" id="5499"/>
    <lineage>
        <taxon>Eukaryota</taxon>
        <taxon>Fungi</taxon>
        <taxon>Dikarya</taxon>
        <taxon>Ascomycota</taxon>
        <taxon>Pezizomycotina</taxon>
        <taxon>Dothideomycetes</taxon>
        <taxon>Dothideomycetidae</taxon>
        <taxon>Mycosphaerellales</taxon>
        <taxon>Mycosphaerellaceae</taxon>
        <taxon>Fulvia</taxon>
    </lineage>
</organism>
<dbReference type="OrthoDB" id="1708389at2759"/>
<feature type="transmembrane region" description="Helical" evidence="2">
    <location>
        <begin position="342"/>
        <end position="359"/>
    </location>
</feature>
<accession>A0A9Q8P7C4</accession>
<keyword evidence="4" id="KW-1185">Reference proteome</keyword>
<dbReference type="RefSeq" id="XP_047760279.1">
    <property type="nucleotide sequence ID" value="XM_047904056.1"/>
</dbReference>
<dbReference type="Proteomes" id="UP000756132">
    <property type="component" value="Chromosome 4"/>
</dbReference>
<feature type="compositionally biased region" description="Basic and acidic residues" evidence="1">
    <location>
        <begin position="1"/>
        <end position="21"/>
    </location>
</feature>
<name>A0A9Q8P7C4_PASFU</name>
<dbReference type="PANTHER" id="PTHR37402:SF1">
    <property type="entry name" value="GRAM DOMAIN-CONTAINING PROTEIN 4"/>
    <property type="match status" value="1"/>
</dbReference>
<evidence type="ECO:0000313" key="3">
    <source>
        <dbReference type="EMBL" id="UJO15913.1"/>
    </source>
</evidence>
<keyword evidence="2" id="KW-0472">Membrane</keyword>
<evidence type="ECO:0000256" key="1">
    <source>
        <dbReference type="SAM" id="MobiDB-lite"/>
    </source>
</evidence>
<dbReference type="GO" id="GO:0006915">
    <property type="term" value="P:apoptotic process"/>
    <property type="evidence" value="ECO:0007669"/>
    <property type="project" value="InterPro"/>
</dbReference>
<sequence length="599" mass="70356">MMDKLRQLRDRGRHENDHDDVGETPVLDDNVAYNSAVVPENIEGVEGPTRKEKLKNKVEIFKHAIAHPHQSIKQNQQKALIKGLTLSERPSLHDQAKGDEQIWEAHDRLRVAKEQQELHPEDNFLGIQVESAEQHVQQLESDREQMQVAWHMGRYVHRARAVQYGLEYPNATSERYSKLDPVSRKKNFLWLNNEVPYDREVLITTIERLLLTTHTYQNWWMRVRRIYRWEDPSLTAKWLIAYPILWYFNYCMTAFWAYLLYSMWSNRHGAATRGWMHNSNTRATDTNGTAAMISEMIIRHGPDSWFEPFLDEFGPWLQEQFLDLAQFLEITNSLYQWRNVPVNYGTSFAYVCLFLVSAISDYQTSMKIMWMAAGLFFFMVRPVASLYPRFRHVVDPMRWFFWHQPTLSEHFFSYLKEHAQDAVRKYQDDRETDDNSESFHSLDTIHDDNESFFDCETTLPNTRAHCSSQRGTLELAPTSLRFVAHGHRPRTIWSHPLSHILEISKLTIPLTSLPPQEMPGVTKITNNTSALTIFWIKPEMRQRLKTTEEQPDSADVCVQETCYAMEKEPRDWLCNAILGVSGITWMELQPRALEQTRSN</sequence>
<dbReference type="InterPro" id="IPR037847">
    <property type="entry name" value="GRAMDC4"/>
</dbReference>
<evidence type="ECO:0000313" key="4">
    <source>
        <dbReference type="Proteomes" id="UP000756132"/>
    </source>
</evidence>
<reference evidence="3" key="2">
    <citation type="journal article" date="2022" name="Microb. Genom.">
        <title>A chromosome-scale genome assembly of the tomato pathogen Cladosporium fulvum reveals a compartmentalized genome architecture and the presence of a dispensable chromosome.</title>
        <authorList>
            <person name="Zaccaron A.Z."/>
            <person name="Chen L.H."/>
            <person name="Samaras A."/>
            <person name="Stergiopoulos I."/>
        </authorList>
    </citation>
    <scope>NUCLEOTIDE SEQUENCE</scope>
    <source>
        <strain evidence="3">Race5_Kim</strain>
    </source>
</reference>
<dbReference type="EMBL" id="CP090166">
    <property type="protein sequence ID" value="UJO15913.1"/>
    <property type="molecule type" value="Genomic_DNA"/>
</dbReference>
<feature type="region of interest" description="Disordered" evidence="1">
    <location>
        <begin position="1"/>
        <end position="30"/>
    </location>
</feature>
<feature type="transmembrane region" description="Helical" evidence="2">
    <location>
        <begin position="238"/>
        <end position="259"/>
    </location>
</feature>
<evidence type="ECO:0000256" key="2">
    <source>
        <dbReference type="SAM" id="Phobius"/>
    </source>
</evidence>
<gene>
    <name evidence="3" type="ORF">CLAFUR5_04908</name>
</gene>
<protein>
    <submittedName>
        <fullName evidence="3">Uncharacterized protein</fullName>
    </submittedName>
</protein>
<keyword evidence="2" id="KW-1133">Transmembrane helix</keyword>
<dbReference type="AlphaFoldDB" id="A0A9Q8P7C4"/>
<proteinExistence type="predicted"/>